<dbReference type="InterPro" id="IPR002423">
    <property type="entry name" value="Cpn60/GroEL/TCP-1"/>
</dbReference>
<sequence length="536" mass="58116">MSTTMLSGEKARRALTEGIDQLASCVKVTLGPKGRNVVLGPYIGMPKITNDGVSIAKHISLANPFQNLGCGIIKEASEKTNDRVGDGTTTAVVLAQAMVLEGMKNIAAGADQASLIQGMEKGAEIVADALKARAIRISDPTEVARVATVAAGDKDIGNLIADAVQRVGLNGIIKVEEGKTQNTFFEVLEGIRFDKGCFTPKVVSSWDNKTEVLEDPYIMVTDRKISYIYEIFDVLEVAVKTQKPLVILAEDISIDVLALLLTNKKKRTMNVVAIQTPGYGERRQEYLQDIAAITGAVAVSEESILQLEDVQEEHLGRARRIIVDNNRTTIMGGLGDKEKIAARAAEVGKEFESRLPGWRKEKLQERLGWLQGGIALIKVGAPTMLELKEKKDRIDDAVNAVQAAIKEGFVLGGGMALLRACESLAQVKLEEPDEDVGLRIIQRALEEPLRQIAYNAGHDGDVILDEVRELPENWGYNAAEDQCVDMLEAGIIDPVQVTCTALRNAVSIATLVIGTGGLIVEQDSGPRIYKLDDHDQ</sequence>
<dbReference type="AlphaFoldDB" id="A0A7C6Z4W2"/>
<evidence type="ECO:0000256" key="4">
    <source>
        <dbReference type="RuleBase" id="RU000419"/>
    </source>
</evidence>
<dbReference type="GO" id="GO:0140662">
    <property type="term" value="F:ATP-dependent protein folding chaperone"/>
    <property type="evidence" value="ECO:0007669"/>
    <property type="project" value="InterPro"/>
</dbReference>
<name>A0A7C6Z4W2_9FIRM</name>
<evidence type="ECO:0000256" key="2">
    <source>
        <dbReference type="ARBA" id="ARBA00023186"/>
    </source>
</evidence>
<evidence type="ECO:0000256" key="3">
    <source>
        <dbReference type="RuleBase" id="RU000418"/>
    </source>
</evidence>
<comment type="function">
    <text evidence="4">Together with its co-chaperonin GroES, plays an essential role in assisting protein folding. The GroEL-GroES system forms a nano-cage that allows encapsulation of the non-native substrate proteins and provides a physical environment optimized to promote and accelerate protein folding.</text>
</comment>
<dbReference type="NCBIfam" id="NF009487">
    <property type="entry name" value="PRK12849.1"/>
    <property type="match status" value="1"/>
</dbReference>
<protein>
    <recommendedName>
        <fullName evidence="4">60 kDa chaperonin</fullName>
    </recommendedName>
</protein>
<organism evidence="5 6">
    <name type="scientific">Desulfitobacterium dehalogenans</name>
    <dbReference type="NCBI Taxonomy" id="36854"/>
    <lineage>
        <taxon>Bacteria</taxon>
        <taxon>Bacillati</taxon>
        <taxon>Bacillota</taxon>
        <taxon>Clostridia</taxon>
        <taxon>Eubacteriales</taxon>
        <taxon>Desulfitobacteriaceae</taxon>
        <taxon>Desulfitobacterium</taxon>
    </lineage>
</organism>
<dbReference type="SUPFAM" id="SSF52029">
    <property type="entry name" value="GroEL apical domain-like"/>
    <property type="match status" value="1"/>
</dbReference>
<dbReference type="Gene3D" id="3.50.7.10">
    <property type="entry name" value="GroEL"/>
    <property type="match status" value="1"/>
</dbReference>
<dbReference type="PANTHER" id="PTHR45633">
    <property type="entry name" value="60 KDA HEAT SHOCK PROTEIN, MITOCHONDRIAL"/>
    <property type="match status" value="1"/>
</dbReference>
<evidence type="ECO:0000313" key="6">
    <source>
        <dbReference type="Proteomes" id="UP000553059"/>
    </source>
</evidence>
<dbReference type="Pfam" id="PF00118">
    <property type="entry name" value="Cpn60_TCP1"/>
    <property type="match status" value="1"/>
</dbReference>
<evidence type="ECO:0000313" key="5">
    <source>
        <dbReference type="EMBL" id="HHY27251.1"/>
    </source>
</evidence>
<dbReference type="GO" id="GO:0005524">
    <property type="term" value="F:ATP binding"/>
    <property type="evidence" value="ECO:0007669"/>
    <property type="project" value="InterPro"/>
</dbReference>
<comment type="similarity">
    <text evidence="1 3">Belongs to the chaperonin (HSP60) family.</text>
</comment>
<dbReference type="InterPro" id="IPR001844">
    <property type="entry name" value="Cpn60/GroEL"/>
</dbReference>
<dbReference type="SUPFAM" id="SSF48592">
    <property type="entry name" value="GroEL equatorial domain-like"/>
    <property type="match status" value="1"/>
</dbReference>
<reference evidence="5 6" key="1">
    <citation type="journal article" date="2020" name="Biotechnol. Biofuels">
        <title>New insights from the biogas microbiome by comprehensive genome-resolved metagenomics of nearly 1600 species originating from multiple anaerobic digesters.</title>
        <authorList>
            <person name="Campanaro S."/>
            <person name="Treu L."/>
            <person name="Rodriguez-R L.M."/>
            <person name="Kovalovszki A."/>
            <person name="Ziels R.M."/>
            <person name="Maus I."/>
            <person name="Zhu X."/>
            <person name="Kougias P.G."/>
            <person name="Basile A."/>
            <person name="Luo G."/>
            <person name="Schluter A."/>
            <person name="Konstantinidis K.T."/>
            <person name="Angelidaki I."/>
        </authorList>
    </citation>
    <scope>NUCLEOTIDE SEQUENCE [LARGE SCALE GENOMIC DNA]</scope>
    <source>
        <strain evidence="5">AS05jafATM_4</strain>
    </source>
</reference>
<comment type="subunit">
    <text evidence="4">Forms a cylinder of 14 subunits composed of two heptameric rings stacked back-to-back. Interacts with the co-chaperonin GroES.</text>
</comment>
<dbReference type="PRINTS" id="PR00298">
    <property type="entry name" value="CHAPERONIN60"/>
</dbReference>
<dbReference type="NCBIfam" id="NF000592">
    <property type="entry name" value="PRK00013.1"/>
    <property type="match status" value="1"/>
</dbReference>
<dbReference type="InterPro" id="IPR027410">
    <property type="entry name" value="TCP-1-like_intermed_sf"/>
</dbReference>
<keyword evidence="2" id="KW-0143">Chaperone</keyword>
<dbReference type="NCBIfam" id="TIGR02348">
    <property type="entry name" value="GroEL"/>
    <property type="match status" value="1"/>
</dbReference>
<accession>A0A7C6Z4W2</accession>
<dbReference type="NCBIfam" id="NF009489">
    <property type="entry name" value="PRK12851.1"/>
    <property type="match status" value="1"/>
</dbReference>
<dbReference type="CDD" id="cd03344">
    <property type="entry name" value="GroEL"/>
    <property type="match status" value="1"/>
</dbReference>
<proteinExistence type="inferred from homology"/>
<dbReference type="EMBL" id="DUTF01000245">
    <property type="protein sequence ID" value="HHY27251.1"/>
    <property type="molecule type" value="Genomic_DNA"/>
</dbReference>
<dbReference type="SUPFAM" id="SSF54849">
    <property type="entry name" value="GroEL-intermediate domain like"/>
    <property type="match status" value="1"/>
</dbReference>
<dbReference type="NCBIfam" id="NF009488">
    <property type="entry name" value="PRK12850.1"/>
    <property type="match status" value="1"/>
</dbReference>
<gene>
    <name evidence="5" type="primary">groL</name>
    <name evidence="5" type="ORF">GX523_11030</name>
</gene>
<dbReference type="InterPro" id="IPR027409">
    <property type="entry name" value="GroEL-like_apical_dom_sf"/>
</dbReference>
<dbReference type="FunFam" id="3.50.7.10:FF:000001">
    <property type="entry name" value="60 kDa chaperonin"/>
    <property type="match status" value="1"/>
</dbReference>
<dbReference type="Gene3D" id="1.10.560.10">
    <property type="entry name" value="GroEL-like equatorial domain"/>
    <property type="match status" value="1"/>
</dbReference>
<dbReference type="Proteomes" id="UP000553059">
    <property type="component" value="Unassembled WGS sequence"/>
</dbReference>
<dbReference type="GO" id="GO:0042026">
    <property type="term" value="P:protein refolding"/>
    <property type="evidence" value="ECO:0007669"/>
    <property type="project" value="InterPro"/>
</dbReference>
<evidence type="ECO:0000256" key="1">
    <source>
        <dbReference type="ARBA" id="ARBA00006607"/>
    </source>
</evidence>
<dbReference type="Gene3D" id="3.30.260.10">
    <property type="entry name" value="TCP-1-like chaperonin intermediate domain"/>
    <property type="match status" value="1"/>
</dbReference>
<dbReference type="InterPro" id="IPR027413">
    <property type="entry name" value="GROEL-like_equatorial_sf"/>
</dbReference>
<comment type="caution">
    <text evidence="5">The sequence shown here is derived from an EMBL/GenBank/DDBJ whole genome shotgun (WGS) entry which is preliminary data.</text>
</comment>